<dbReference type="Proteomes" id="UP001314170">
    <property type="component" value="Unassembled WGS sequence"/>
</dbReference>
<protein>
    <submittedName>
        <fullName evidence="1">Uncharacterized protein</fullName>
    </submittedName>
</protein>
<keyword evidence="2" id="KW-1185">Reference proteome</keyword>
<dbReference type="AlphaFoldDB" id="A0AAV1QVH5"/>
<reference evidence="1 2" key="1">
    <citation type="submission" date="2024-01" db="EMBL/GenBank/DDBJ databases">
        <authorList>
            <person name="Waweru B."/>
        </authorList>
    </citation>
    <scope>NUCLEOTIDE SEQUENCE [LARGE SCALE GENOMIC DNA]</scope>
</reference>
<comment type="caution">
    <text evidence="1">The sequence shown here is derived from an EMBL/GenBank/DDBJ whole genome shotgun (WGS) entry which is preliminary data.</text>
</comment>
<evidence type="ECO:0000313" key="2">
    <source>
        <dbReference type="Proteomes" id="UP001314170"/>
    </source>
</evidence>
<name>A0AAV1QVH5_9ROSI</name>
<gene>
    <name evidence="1" type="ORF">DCAF_LOCUS2317</name>
</gene>
<evidence type="ECO:0000313" key="1">
    <source>
        <dbReference type="EMBL" id="CAK7324659.1"/>
    </source>
</evidence>
<feature type="non-terminal residue" evidence="1">
    <location>
        <position position="1"/>
    </location>
</feature>
<sequence>DIAVFPIPSSSRIANARKTKKTPEEIKVVPSILFIRIKTHQSTPKLLPEYRIGDAP</sequence>
<accession>A0AAV1QVH5</accession>
<organism evidence="1 2">
    <name type="scientific">Dovyalis caffra</name>
    <dbReference type="NCBI Taxonomy" id="77055"/>
    <lineage>
        <taxon>Eukaryota</taxon>
        <taxon>Viridiplantae</taxon>
        <taxon>Streptophyta</taxon>
        <taxon>Embryophyta</taxon>
        <taxon>Tracheophyta</taxon>
        <taxon>Spermatophyta</taxon>
        <taxon>Magnoliopsida</taxon>
        <taxon>eudicotyledons</taxon>
        <taxon>Gunneridae</taxon>
        <taxon>Pentapetalae</taxon>
        <taxon>rosids</taxon>
        <taxon>fabids</taxon>
        <taxon>Malpighiales</taxon>
        <taxon>Salicaceae</taxon>
        <taxon>Flacourtieae</taxon>
        <taxon>Dovyalis</taxon>
    </lineage>
</organism>
<proteinExistence type="predicted"/>
<dbReference type="EMBL" id="CAWUPB010000445">
    <property type="protein sequence ID" value="CAK7324659.1"/>
    <property type="molecule type" value="Genomic_DNA"/>
</dbReference>